<dbReference type="AlphaFoldDB" id="A0A5C6RN39"/>
<dbReference type="Proteomes" id="UP000321580">
    <property type="component" value="Unassembled WGS sequence"/>
</dbReference>
<keyword evidence="3" id="KW-1185">Reference proteome</keyword>
<name>A0A5C6RN39_9BACT</name>
<keyword evidence="1" id="KW-0175">Coiled coil</keyword>
<dbReference type="OrthoDB" id="1436925at2"/>
<dbReference type="EMBL" id="VOOR01000016">
    <property type="protein sequence ID" value="TXB63359.1"/>
    <property type="molecule type" value="Genomic_DNA"/>
</dbReference>
<comment type="caution">
    <text evidence="2">The sequence shown here is derived from an EMBL/GenBank/DDBJ whole genome shotgun (WGS) entry which is preliminary data.</text>
</comment>
<dbReference type="PROSITE" id="PS51257">
    <property type="entry name" value="PROKAR_LIPOPROTEIN"/>
    <property type="match status" value="1"/>
</dbReference>
<organism evidence="2 3">
    <name type="scientific">Phaeodactylibacter luteus</name>
    <dbReference type="NCBI Taxonomy" id="1564516"/>
    <lineage>
        <taxon>Bacteria</taxon>
        <taxon>Pseudomonadati</taxon>
        <taxon>Bacteroidota</taxon>
        <taxon>Saprospiria</taxon>
        <taxon>Saprospirales</taxon>
        <taxon>Haliscomenobacteraceae</taxon>
        <taxon>Phaeodactylibacter</taxon>
    </lineage>
</organism>
<accession>A0A5C6RN39</accession>
<gene>
    <name evidence="2" type="ORF">FRY97_09300</name>
</gene>
<evidence type="ECO:0000313" key="3">
    <source>
        <dbReference type="Proteomes" id="UP000321580"/>
    </source>
</evidence>
<evidence type="ECO:0000256" key="1">
    <source>
        <dbReference type="SAM" id="Coils"/>
    </source>
</evidence>
<protein>
    <recommendedName>
        <fullName evidence="4">Viral A-type inclusion protein</fullName>
    </recommendedName>
</protein>
<evidence type="ECO:0000313" key="2">
    <source>
        <dbReference type="EMBL" id="TXB63359.1"/>
    </source>
</evidence>
<reference evidence="2 3" key="1">
    <citation type="submission" date="2019-08" db="EMBL/GenBank/DDBJ databases">
        <title>Genome of Phaeodactylibacter luteus.</title>
        <authorList>
            <person name="Bowman J.P."/>
        </authorList>
    </citation>
    <scope>NUCLEOTIDE SEQUENCE [LARGE SCALE GENOMIC DNA]</scope>
    <source>
        <strain evidence="2 3">KCTC 42180</strain>
    </source>
</reference>
<feature type="coiled-coil region" evidence="1">
    <location>
        <begin position="62"/>
        <end position="89"/>
    </location>
</feature>
<evidence type="ECO:0008006" key="4">
    <source>
        <dbReference type="Google" id="ProtNLM"/>
    </source>
</evidence>
<dbReference type="RefSeq" id="WP_147167178.1">
    <property type="nucleotide sequence ID" value="NZ_VOOR01000016.1"/>
</dbReference>
<sequence length="162" mass="17895">MKIQLFNILLLSIFTFSSCTSENGSEQASTADEAAALSPEEAAERDAWEAMMVIHDDVMPKMSELNRTARALKEQAQSVSEDEAQAEIAAAVQKIEAASEGMMSWMADIKHPDKLRDSLSHTAVMEYMEKETAKIAQVREDMLHSLENGQSLISKFSPAVDQ</sequence>
<proteinExistence type="predicted"/>